<feature type="domain" description="Stress-response A/B barrel" evidence="1">
    <location>
        <begin position="5"/>
        <end position="101"/>
    </location>
</feature>
<name>A0A1M4SSF3_9BACT</name>
<sequence length="105" mass="12220">MASRIIHHVFFWLKNPSSKEDLDRLLKGLESLRSIEVIEAIYIGVPAPTEKRPVIDDSYSASELLFFKDLEAQRTYQDHPVHQQFIADCSSLWEKVLVYDIEVKD</sequence>
<evidence type="ECO:0000313" key="3">
    <source>
        <dbReference type="Proteomes" id="UP000184048"/>
    </source>
</evidence>
<dbReference type="OrthoDB" id="7189263at2"/>
<dbReference type="AlphaFoldDB" id="A0A1M4SSF3"/>
<gene>
    <name evidence="2" type="ORF">SAMN02745131_00217</name>
</gene>
<dbReference type="Proteomes" id="UP000184048">
    <property type="component" value="Unassembled WGS sequence"/>
</dbReference>
<dbReference type="RefSeq" id="WP_072833376.1">
    <property type="nucleotide sequence ID" value="NZ_FQUU01000001.1"/>
</dbReference>
<dbReference type="SMART" id="SM00886">
    <property type="entry name" value="Dabb"/>
    <property type="match status" value="1"/>
</dbReference>
<accession>A0A1M4SSF3</accession>
<dbReference type="PROSITE" id="PS51502">
    <property type="entry name" value="S_R_A_B_BARREL"/>
    <property type="match status" value="1"/>
</dbReference>
<reference evidence="2 3" key="1">
    <citation type="submission" date="2016-11" db="EMBL/GenBank/DDBJ databases">
        <authorList>
            <person name="Jaros S."/>
            <person name="Januszkiewicz K."/>
            <person name="Wedrychowicz H."/>
        </authorList>
    </citation>
    <scope>NUCLEOTIDE SEQUENCE [LARGE SCALE GENOMIC DNA]</scope>
    <source>
        <strain evidence="2 3">DSM 18119</strain>
    </source>
</reference>
<keyword evidence="3" id="KW-1185">Reference proteome</keyword>
<organism evidence="2 3">
    <name type="scientific">Flavisolibacter ginsengisoli DSM 18119</name>
    <dbReference type="NCBI Taxonomy" id="1121884"/>
    <lineage>
        <taxon>Bacteria</taxon>
        <taxon>Pseudomonadati</taxon>
        <taxon>Bacteroidota</taxon>
        <taxon>Chitinophagia</taxon>
        <taxon>Chitinophagales</taxon>
        <taxon>Chitinophagaceae</taxon>
        <taxon>Flavisolibacter</taxon>
    </lineage>
</organism>
<evidence type="ECO:0000259" key="1">
    <source>
        <dbReference type="PROSITE" id="PS51502"/>
    </source>
</evidence>
<evidence type="ECO:0000313" key="2">
    <source>
        <dbReference type="EMBL" id="SHE35184.1"/>
    </source>
</evidence>
<dbReference type="SUPFAM" id="SSF54909">
    <property type="entry name" value="Dimeric alpha+beta barrel"/>
    <property type="match status" value="1"/>
</dbReference>
<dbReference type="InterPro" id="IPR013097">
    <property type="entry name" value="Dabb"/>
</dbReference>
<dbReference type="EMBL" id="FQUU01000001">
    <property type="protein sequence ID" value="SHE35184.1"/>
    <property type="molecule type" value="Genomic_DNA"/>
</dbReference>
<protein>
    <submittedName>
        <fullName evidence="2">Stress responsive A/B Barrel Domain</fullName>
    </submittedName>
</protein>
<dbReference type="Gene3D" id="3.30.70.100">
    <property type="match status" value="1"/>
</dbReference>
<proteinExistence type="predicted"/>
<dbReference type="STRING" id="1121884.SAMN02745131_00217"/>
<dbReference type="InterPro" id="IPR011008">
    <property type="entry name" value="Dimeric_a/b-barrel"/>
</dbReference>
<dbReference type="Pfam" id="PF07876">
    <property type="entry name" value="Dabb"/>
    <property type="match status" value="1"/>
</dbReference>